<comment type="caution">
    <text evidence="1">The sequence shown here is derived from an EMBL/GenBank/DDBJ whole genome shotgun (WGS) entry which is preliminary data.</text>
</comment>
<dbReference type="EMBL" id="JAAGMP010001915">
    <property type="protein sequence ID" value="NEC24879.1"/>
    <property type="molecule type" value="Genomic_DNA"/>
</dbReference>
<protein>
    <submittedName>
        <fullName evidence="1">Uncharacterized protein</fullName>
    </submittedName>
</protein>
<accession>A0A7K3SBZ3</accession>
<feature type="non-terminal residue" evidence="1">
    <location>
        <position position="1"/>
    </location>
</feature>
<evidence type="ECO:0000313" key="2">
    <source>
        <dbReference type="Proteomes" id="UP000469670"/>
    </source>
</evidence>
<dbReference type="RefSeq" id="WP_164209885.1">
    <property type="nucleotide sequence ID" value="NZ_JAAGMP010001915.1"/>
</dbReference>
<name>A0A7K3SBZ3_9ACTN</name>
<dbReference type="Proteomes" id="UP000469670">
    <property type="component" value="Unassembled WGS sequence"/>
</dbReference>
<proteinExistence type="predicted"/>
<sequence length="63" mass="6720">VWAPAPGRTGGGLVVRDAGDGWAEAEVERYATRWEGDRVVVERDGEEGEVGGRVRVRGVGDTP</sequence>
<reference evidence="1 2" key="1">
    <citation type="submission" date="2020-01" db="EMBL/GenBank/DDBJ databases">
        <title>Insect and environment-associated Actinomycetes.</title>
        <authorList>
            <person name="Currrie C."/>
            <person name="Chevrette M."/>
            <person name="Carlson C."/>
            <person name="Stubbendieck R."/>
            <person name="Wendt-Pienkowski E."/>
        </authorList>
    </citation>
    <scope>NUCLEOTIDE SEQUENCE [LARGE SCALE GENOMIC DNA]</scope>
    <source>
        <strain evidence="1 2">SID7590</strain>
    </source>
</reference>
<dbReference type="AlphaFoldDB" id="A0A7K3SBZ3"/>
<gene>
    <name evidence="1" type="ORF">G3I50_42555</name>
</gene>
<organism evidence="1 2">
    <name type="scientific">Streptomyces parvus</name>
    <dbReference type="NCBI Taxonomy" id="66428"/>
    <lineage>
        <taxon>Bacteria</taxon>
        <taxon>Bacillati</taxon>
        <taxon>Actinomycetota</taxon>
        <taxon>Actinomycetes</taxon>
        <taxon>Kitasatosporales</taxon>
        <taxon>Streptomycetaceae</taxon>
        <taxon>Streptomyces</taxon>
    </lineage>
</organism>
<evidence type="ECO:0000313" key="1">
    <source>
        <dbReference type="EMBL" id="NEC24879.1"/>
    </source>
</evidence>